<feature type="domain" description="CAP-Gly" evidence="1">
    <location>
        <begin position="32"/>
        <end position="64"/>
    </location>
</feature>
<organism evidence="2 3">
    <name type="scientific">Amblyomma americanum</name>
    <name type="common">Lone star tick</name>
    <dbReference type="NCBI Taxonomy" id="6943"/>
    <lineage>
        <taxon>Eukaryota</taxon>
        <taxon>Metazoa</taxon>
        <taxon>Ecdysozoa</taxon>
        <taxon>Arthropoda</taxon>
        <taxon>Chelicerata</taxon>
        <taxon>Arachnida</taxon>
        <taxon>Acari</taxon>
        <taxon>Parasitiformes</taxon>
        <taxon>Ixodida</taxon>
        <taxon>Ixodoidea</taxon>
        <taxon>Ixodidae</taxon>
        <taxon>Amblyomminae</taxon>
        <taxon>Amblyomma</taxon>
    </lineage>
</organism>
<evidence type="ECO:0000313" key="3">
    <source>
        <dbReference type="Proteomes" id="UP001321473"/>
    </source>
</evidence>
<name>A0AAQ4EDD5_AMBAM</name>
<dbReference type="PROSITE" id="PS50245">
    <property type="entry name" value="CAP_GLY_2"/>
    <property type="match status" value="1"/>
</dbReference>
<dbReference type="EMBL" id="JARKHS020017961">
    <property type="protein sequence ID" value="KAK8772684.1"/>
    <property type="molecule type" value="Genomic_DNA"/>
</dbReference>
<evidence type="ECO:0000259" key="1">
    <source>
        <dbReference type="PROSITE" id="PS50245"/>
    </source>
</evidence>
<protein>
    <recommendedName>
        <fullName evidence="1">CAP-Gly domain-containing protein</fullName>
    </recommendedName>
</protein>
<gene>
    <name evidence="2" type="ORF">V5799_024072</name>
</gene>
<evidence type="ECO:0000313" key="2">
    <source>
        <dbReference type="EMBL" id="KAK8772684.1"/>
    </source>
</evidence>
<proteinExistence type="predicted"/>
<dbReference type="SUPFAM" id="SSF74924">
    <property type="entry name" value="Cap-Gly domain"/>
    <property type="match status" value="1"/>
</dbReference>
<dbReference type="AlphaFoldDB" id="A0AAQ4EDD5"/>
<dbReference type="Proteomes" id="UP001321473">
    <property type="component" value="Unassembled WGS sequence"/>
</dbReference>
<keyword evidence="3" id="KW-1185">Reference proteome</keyword>
<dbReference type="Pfam" id="PF01302">
    <property type="entry name" value="CAP_GLY"/>
    <property type="match status" value="1"/>
</dbReference>
<reference evidence="2 3" key="1">
    <citation type="journal article" date="2023" name="Arcadia Sci">
        <title>De novo assembly of a long-read Amblyomma americanum tick genome.</title>
        <authorList>
            <person name="Chou S."/>
            <person name="Poskanzer K.E."/>
            <person name="Rollins M."/>
            <person name="Thuy-Boun P.S."/>
        </authorList>
    </citation>
    <scope>NUCLEOTIDE SEQUENCE [LARGE SCALE GENOMIC DNA]</scope>
    <source>
        <strain evidence="2">F_SG_1</strain>
        <tissue evidence="2">Salivary glands</tissue>
    </source>
</reference>
<sequence length="120" mass="13383">MGEARALKRRIADKRNSIPSSYVSQATFYWTIGVEFDNPIGAGDGKFGGKRYFYARNDHAYFLPNSSLLRASDYNSCFRKQNTMGGPTPSPQSKMYTFPHQFSAAKCPFVSALLFSTMAA</sequence>
<dbReference type="Gene3D" id="2.30.30.190">
    <property type="entry name" value="CAP Gly-rich-like domain"/>
    <property type="match status" value="1"/>
</dbReference>
<dbReference type="InterPro" id="IPR000938">
    <property type="entry name" value="CAP-Gly_domain"/>
</dbReference>
<dbReference type="InterPro" id="IPR036859">
    <property type="entry name" value="CAP-Gly_dom_sf"/>
</dbReference>
<comment type="caution">
    <text evidence="2">The sequence shown here is derived from an EMBL/GenBank/DDBJ whole genome shotgun (WGS) entry which is preliminary data.</text>
</comment>
<accession>A0AAQ4EDD5</accession>